<feature type="chain" id="PRO_5008544016" description="HupE / UreJ protein" evidence="2">
    <location>
        <begin position="20"/>
        <end position="364"/>
    </location>
</feature>
<evidence type="ECO:0000256" key="1">
    <source>
        <dbReference type="SAM" id="Phobius"/>
    </source>
</evidence>
<dbReference type="OrthoDB" id="9808870at2"/>
<reference evidence="4" key="1">
    <citation type="submission" date="2015-08" db="EMBL/GenBank/DDBJ databases">
        <authorList>
            <person name="Kim K.M."/>
        </authorList>
    </citation>
    <scope>NUCLEOTIDE SEQUENCE [LARGE SCALE GENOMIC DNA]</scope>
    <source>
        <strain evidence="4">KCTC 23892</strain>
    </source>
</reference>
<feature type="transmembrane region" description="Helical" evidence="1">
    <location>
        <begin position="222"/>
        <end position="246"/>
    </location>
</feature>
<evidence type="ECO:0000313" key="4">
    <source>
        <dbReference type="Proteomes" id="UP000094147"/>
    </source>
</evidence>
<proteinExistence type="predicted"/>
<protein>
    <recommendedName>
        <fullName evidence="5">HupE / UreJ protein</fullName>
    </recommendedName>
</protein>
<keyword evidence="4" id="KW-1185">Reference proteome</keyword>
<name>A0A1B3B8Y3_9GAMM</name>
<dbReference type="EMBL" id="CP012418">
    <property type="protein sequence ID" value="AOE49245.1"/>
    <property type="molecule type" value="Genomic_DNA"/>
</dbReference>
<keyword evidence="2" id="KW-0732">Signal</keyword>
<dbReference type="InterPro" id="IPR018247">
    <property type="entry name" value="EF_Hand_1_Ca_BS"/>
</dbReference>
<dbReference type="InterPro" id="IPR032809">
    <property type="entry name" value="Put_HupE_UreJ"/>
</dbReference>
<accession>A0A1B3B8Y3</accession>
<keyword evidence="1" id="KW-1133">Transmembrane helix</keyword>
<feature type="transmembrane region" description="Helical" evidence="1">
    <location>
        <begin position="340"/>
        <end position="361"/>
    </location>
</feature>
<keyword evidence="1" id="KW-0812">Transmembrane</keyword>
<feature type="transmembrane region" description="Helical" evidence="1">
    <location>
        <begin position="182"/>
        <end position="201"/>
    </location>
</feature>
<dbReference type="AlphaFoldDB" id="A0A1B3B8Y3"/>
<feature type="transmembrane region" description="Helical" evidence="1">
    <location>
        <begin position="252"/>
        <end position="269"/>
    </location>
</feature>
<dbReference type="KEGG" id="ksd:KS2013_521"/>
<evidence type="ECO:0000256" key="2">
    <source>
        <dbReference type="SAM" id="SignalP"/>
    </source>
</evidence>
<dbReference type="PROSITE" id="PS00018">
    <property type="entry name" value="EF_HAND_1"/>
    <property type="match status" value="1"/>
</dbReference>
<dbReference type="STRING" id="1144748.KS2013_521"/>
<feature type="transmembrane region" description="Helical" evidence="1">
    <location>
        <begin position="310"/>
        <end position="333"/>
    </location>
</feature>
<dbReference type="PATRIC" id="fig|1144748.3.peg.527"/>
<feature type="signal peptide" evidence="2">
    <location>
        <begin position="1"/>
        <end position="19"/>
    </location>
</feature>
<dbReference type="Proteomes" id="UP000094147">
    <property type="component" value="Chromosome"/>
</dbReference>
<dbReference type="RefSeq" id="WP_068989305.1">
    <property type="nucleotide sequence ID" value="NZ_CP012418.1"/>
</dbReference>
<organism evidence="3 4">
    <name type="scientific">Kangiella sediminilitoris</name>
    <dbReference type="NCBI Taxonomy" id="1144748"/>
    <lineage>
        <taxon>Bacteria</taxon>
        <taxon>Pseudomonadati</taxon>
        <taxon>Pseudomonadota</taxon>
        <taxon>Gammaproteobacteria</taxon>
        <taxon>Kangiellales</taxon>
        <taxon>Kangiellaceae</taxon>
        <taxon>Kangiella</taxon>
    </lineage>
</organism>
<feature type="transmembrane region" description="Helical" evidence="1">
    <location>
        <begin position="276"/>
        <end position="298"/>
    </location>
</feature>
<gene>
    <name evidence="3" type="ORF">KS2013_521</name>
</gene>
<keyword evidence="1" id="KW-0472">Membrane</keyword>
<evidence type="ECO:0000313" key="3">
    <source>
        <dbReference type="EMBL" id="AOE49245.1"/>
    </source>
</evidence>
<sequence length="364" mass="41562" precursor="true">MRYIFFTAILLFMNLNAAAHQFSTANLTMEQISSEHHRGFIELSLNDLQQTLRLDPDQDGKLTWGEVKQSHQKLVGYLTNHIHLRTQSEPCRIEWADNVSLVDSYGELLLRQPLTTQCNGHFSLQYQALFDTTNSHKLLINWLLKNGQTQTVIDSPDFVWNVDAGTNSGWETFLFYLYQGMIHIWIGLDHVLFLLILLFHFKWSYEQNTKQQKPVRRLKLKPLLWLITGFTLAHSITLTLTALGLIDISPKWAEVGIAFSVAFAALNVFTNWIKRIILMTMGFGLLHGLGFAGALSSLGLSKSHQVTSIVGFNLGVEIGQIAILLIAVPMLLLISQNQRLYKYFLLLSSSIIFLLGIFWIWQRI</sequence>
<evidence type="ECO:0008006" key="5">
    <source>
        <dbReference type="Google" id="ProtNLM"/>
    </source>
</evidence>
<dbReference type="Pfam" id="PF13795">
    <property type="entry name" value="HupE_UreJ_2"/>
    <property type="match status" value="1"/>
</dbReference>